<dbReference type="AlphaFoldDB" id="H3JZW6"/>
<dbReference type="InterPro" id="IPR029030">
    <property type="entry name" value="Caspase-like_dom_sf"/>
</dbReference>
<name>H3JZW6_LYMDI</name>
<dbReference type="GO" id="GO:0072559">
    <property type="term" value="C:NLRP3 inflammasome complex"/>
    <property type="evidence" value="ECO:0007669"/>
    <property type="project" value="TreeGrafter"/>
</dbReference>
<dbReference type="InterPro" id="IPR015917">
    <property type="entry name" value="Pept_C14A"/>
</dbReference>
<dbReference type="PROSITE" id="PS50207">
    <property type="entry name" value="CASPASE_P10"/>
    <property type="match status" value="1"/>
</dbReference>
<dbReference type="InterPro" id="IPR002398">
    <property type="entry name" value="Pept_C14"/>
</dbReference>
<feature type="domain" description="Caspase family p10" evidence="4">
    <location>
        <begin position="358"/>
        <end position="439"/>
    </location>
</feature>
<dbReference type="MEROPS" id="C14.019"/>
<evidence type="ECO:0000256" key="1">
    <source>
        <dbReference type="ARBA" id="ARBA00010134"/>
    </source>
</evidence>
<feature type="active site" evidence="2">
    <location>
        <position position="261"/>
    </location>
</feature>
<dbReference type="PIRSF" id="PIRSF038001">
    <property type="entry name" value="Caspase_ICE"/>
    <property type="match status" value="1"/>
</dbReference>
<dbReference type="SUPFAM" id="SSF52129">
    <property type="entry name" value="Caspase-like"/>
    <property type="match status" value="1"/>
</dbReference>
<dbReference type="CDD" id="cd01671">
    <property type="entry name" value="CARD"/>
    <property type="match status" value="1"/>
</dbReference>
<dbReference type="InterPro" id="IPR001309">
    <property type="entry name" value="Pept_C14_p20"/>
</dbReference>
<gene>
    <name evidence="7" type="primary">Nc</name>
</gene>
<accession>H3JZW6</accession>
<dbReference type="Gene3D" id="3.40.50.1460">
    <property type="match status" value="1"/>
</dbReference>
<dbReference type="PROSITE" id="PS50208">
    <property type="entry name" value="CASPASE_P20"/>
    <property type="match status" value="1"/>
</dbReference>
<dbReference type="GO" id="GO:0042981">
    <property type="term" value="P:regulation of apoptotic process"/>
    <property type="evidence" value="ECO:0007669"/>
    <property type="project" value="InterPro"/>
</dbReference>
<comment type="similarity">
    <text evidence="1 3">Belongs to the peptidase C14A family.</text>
</comment>
<evidence type="ECO:0000259" key="6">
    <source>
        <dbReference type="PROSITE" id="PS50209"/>
    </source>
</evidence>
<dbReference type="InterPro" id="IPR002138">
    <property type="entry name" value="Pept_C14_p10"/>
</dbReference>
<dbReference type="GO" id="GO:0004197">
    <property type="term" value="F:cysteine-type endopeptidase activity"/>
    <property type="evidence" value="ECO:0007669"/>
    <property type="project" value="InterPro"/>
</dbReference>
<dbReference type="InterPro" id="IPR001315">
    <property type="entry name" value="CARD"/>
</dbReference>
<dbReference type="GO" id="GO:0097169">
    <property type="term" value="C:AIM2 inflammasome complex"/>
    <property type="evidence" value="ECO:0007669"/>
    <property type="project" value="TreeGrafter"/>
</dbReference>
<evidence type="ECO:0000259" key="5">
    <source>
        <dbReference type="PROSITE" id="PS50208"/>
    </source>
</evidence>
<evidence type="ECO:0000259" key="4">
    <source>
        <dbReference type="PROSITE" id="PS50207"/>
    </source>
</evidence>
<organism evidence="7">
    <name type="scientific">Lymantria dispar</name>
    <name type="common">Gypsy moth</name>
    <name type="synonym">Porthetria dispar</name>
    <dbReference type="NCBI Taxonomy" id="13123"/>
    <lineage>
        <taxon>Eukaryota</taxon>
        <taxon>Metazoa</taxon>
        <taxon>Ecdysozoa</taxon>
        <taxon>Arthropoda</taxon>
        <taxon>Hexapoda</taxon>
        <taxon>Insecta</taxon>
        <taxon>Pterygota</taxon>
        <taxon>Neoptera</taxon>
        <taxon>Endopterygota</taxon>
        <taxon>Lepidoptera</taxon>
        <taxon>Glossata</taxon>
        <taxon>Ditrysia</taxon>
        <taxon>Noctuoidea</taxon>
        <taxon>Erebidae</taxon>
        <taxon>Lymantriinae</taxon>
        <taxon>Lymantria</taxon>
    </lineage>
</organism>
<dbReference type="InterPro" id="IPR011600">
    <property type="entry name" value="Pept_C14_caspase"/>
</dbReference>
<dbReference type="PANTHER" id="PTHR47901:SF3">
    <property type="entry name" value="CASPASE-1"/>
    <property type="match status" value="1"/>
</dbReference>
<dbReference type="Gene3D" id="1.10.533.10">
    <property type="entry name" value="Death Domain, Fas"/>
    <property type="match status" value="1"/>
</dbReference>
<evidence type="ECO:0000256" key="3">
    <source>
        <dbReference type="RuleBase" id="RU003971"/>
    </source>
</evidence>
<dbReference type="SMART" id="SM00115">
    <property type="entry name" value="CASc"/>
    <property type="match status" value="1"/>
</dbReference>
<feature type="domain" description="Caspase family p20" evidence="5">
    <location>
        <begin position="185"/>
        <end position="314"/>
    </location>
</feature>
<dbReference type="SUPFAM" id="SSF47986">
    <property type="entry name" value="DEATH domain"/>
    <property type="match status" value="1"/>
</dbReference>
<dbReference type="PRINTS" id="PR00376">
    <property type="entry name" value="IL1BCENZYME"/>
</dbReference>
<feature type="active site" evidence="2">
    <location>
        <position position="310"/>
    </location>
</feature>
<sequence length="443" mass="50707">MEQEHRRVIQNNFSSLVERTDLDSVVTSLYEKGVFSEHMTEPYRDTNEPVRDRKRKLYRDITKRGPRAFAHLVDTLSELGYWDLVRDLDPNNPFVSMPRLPNSSNPIPPKRELNQRTNDSFVSISDQKTKTKNELKKKIFPTPPDLDNAASSITEIPEFNVIKSTKFIEEDDNNDLKLYRTHGRHRGVLVVFSYVCFENNIDTFRTGADIDCAMLKKLFSGIGFREISYSNLSYEQTVDTLTVLRDVLVDVESVFIVVSSHGYERRGTADMDIRCSDGKLITFYKIMSYFNNNTMPKLIGIPKVFIFQTCRGSSVEYAWVGTAASPQPMPGGTVQMDGTPEAPGTTVATRYAYHKPVEVPLYSDILIAHSTTPGCVSFRDKAHGSWYIQVLCEVFAKYAHNTHVDQLFTLVDIAMRDRFRIQTSSVDRWGFNKRLYLHPGLFE</sequence>
<dbReference type="GO" id="GO:0006508">
    <property type="term" value="P:proteolysis"/>
    <property type="evidence" value="ECO:0007669"/>
    <property type="project" value="InterPro"/>
</dbReference>
<evidence type="ECO:0000313" key="7">
    <source>
        <dbReference type="EMBL" id="BAL60586.1"/>
    </source>
</evidence>
<feature type="domain" description="CARD" evidence="6">
    <location>
        <begin position="1"/>
        <end position="78"/>
    </location>
</feature>
<proteinExistence type="evidence at transcript level"/>
<dbReference type="PANTHER" id="PTHR47901">
    <property type="entry name" value="CASPASE RECRUITMENT DOMAIN-CONTAINING PROTEIN 18"/>
    <property type="match status" value="1"/>
</dbReference>
<dbReference type="PROSITE" id="PS50209">
    <property type="entry name" value="CARD"/>
    <property type="match status" value="1"/>
</dbReference>
<dbReference type="InterPro" id="IPR011029">
    <property type="entry name" value="DEATH-like_dom_sf"/>
</dbReference>
<evidence type="ECO:0000256" key="2">
    <source>
        <dbReference type="PIRSR" id="PIRSR038001-1"/>
    </source>
</evidence>
<protein>
    <submittedName>
        <fullName evidence="7">Nedd2-like caspase</fullName>
    </submittedName>
</protein>
<dbReference type="GO" id="GO:0072557">
    <property type="term" value="C:IPAF inflammasome complex"/>
    <property type="evidence" value="ECO:0007669"/>
    <property type="project" value="TreeGrafter"/>
</dbReference>
<reference evidence="7" key="1">
    <citation type="journal article" date="2013" name="Biochem. Biophys. Res. Commun.">
        <title>Cloning and functional characterization of the Lymantria dispar initiator caspase dronc.</title>
        <authorList>
            <person name="Kitaguchi K."/>
            <person name="Hamajima R."/>
            <person name="Yamada H."/>
            <person name="Kobayashi M."/>
            <person name="Ikeda M."/>
        </authorList>
    </citation>
    <scope>NUCLEOTIDE SEQUENCE</scope>
</reference>
<dbReference type="Pfam" id="PF00656">
    <property type="entry name" value="Peptidase_C14"/>
    <property type="match status" value="1"/>
</dbReference>
<dbReference type="EMBL" id="AB663140">
    <property type="protein sequence ID" value="BAL60586.1"/>
    <property type="molecule type" value="mRNA"/>
</dbReference>
<dbReference type="Pfam" id="PF00619">
    <property type="entry name" value="CARD"/>
    <property type="match status" value="1"/>
</dbReference>